<evidence type="ECO:0000313" key="2">
    <source>
        <dbReference type="EMBL" id="BBZ79561.1"/>
    </source>
</evidence>
<keyword evidence="1" id="KW-0812">Transmembrane</keyword>
<feature type="transmembrane region" description="Helical" evidence="1">
    <location>
        <begin position="225"/>
        <end position="243"/>
    </location>
</feature>
<gene>
    <name evidence="2" type="ORF">MANY_48980</name>
</gene>
<dbReference type="EMBL" id="AP022620">
    <property type="protein sequence ID" value="BBZ79561.1"/>
    <property type="molecule type" value="Genomic_DNA"/>
</dbReference>
<feature type="transmembrane region" description="Helical" evidence="1">
    <location>
        <begin position="392"/>
        <end position="413"/>
    </location>
</feature>
<dbReference type="KEGG" id="many:MANY_48980"/>
<accession>A0A6N4WK96</accession>
<dbReference type="RefSeq" id="WP_220098526.1">
    <property type="nucleotide sequence ID" value="NZ_AP022620.1"/>
</dbReference>
<keyword evidence="1" id="KW-0472">Membrane</keyword>
<evidence type="ECO:0000256" key="1">
    <source>
        <dbReference type="SAM" id="Phobius"/>
    </source>
</evidence>
<sequence length="435" mass="46541">MPSLQRSASTSTVPTQPGRIAIDKLVASALAMLFAVPSGVSTSMSLGGAIALLLAPVTFPPLWRNTRGRWLIVALVALVPSGWLVAQGSLLQDQGRTFSAKFFLFEAALPVGLTASVIGAYWCITKLGLQRSLVLFFAGLLIAAPVFYERLQDNAWKYGLALPVSMLVILFLARSRPLLVLVITPLLAAVSIASDFRAWIAFLAIAAMLAVLAGSQRKRPSASRIASFGLITVFASTIVAWLITQAATAGMLGAYLEQRTREQLEGSGGNLILGGRPEWGAAIALWRQNPLGMGIGVTPSSDDYWLAVRSMPFSTRAQQDISTVAASFQQGLINFHSTFWTFWGVYGAAGVLFAVLTLAYTSHAAMVASATLKSVGLRAAVILLMLSTIWDVLFSPMVVPHLAIAIAAALHILQELKRPAEIRTKDPVDENTSPH</sequence>
<feature type="transmembrane region" description="Helical" evidence="1">
    <location>
        <begin position="340"/>
        <end position="360"/>
    </location>
</feature>
<organism evidence="2 3">
    <name type="scientific">Mycolicibacterium anyangense</name>
    <dbReference type="NCBI Taxonomy" id="1431246"/>
    <lineage>
        <taxon>Bacteria</taxon>
        <taxon>Bacillati</taxon>
        <taxon>Actinomycetota</taxon>
        <taxon>Actinomycetes</taxon>
        <taxon>Mycobacteriales</taxon>
        <taxon>Mycobacteriaceae</taxon>
        <taxon>Mycolicibacterium</taxon>
    </lineage>
</organism>
<feature type="transmembrane region" description="Helical" evidence="1">
    <location>
        <begin position="367"/>
        <end position="386"/>
    </location>
</feature>
<evidence type="ECO:0000313" key="3">
    <source>
        <dbReference type="Proteomes" id="UP000467249"/>
    </source>
</evidence>
<name>A0A6N4WK96_9MYCO</name>
<keyword evidence="3" id="KW-1185">Reference proteome</keyword>
<proteinExistence type="predicted"/>
<dbReference type="Proteomes" id="UP000467249">
    <property type="component" value="Chromosome"/>
</dbReference>
<reference evidence="2 3" key="1">
    <citation type="journal article" date="2019" name="Emerg. Microbes Infect.">
        <title>Comprehensive subspecies identification of 175 nontuberculous mycobacteria species based on 7547 genomic profiles.</title>
        <authorList>
            <person name="Matsumoto Y."/>
            <person name="Kinjo T."/>
            <person name="Motooka D."/>
            <person name="Nabeya D."/>
            <person name="Jung N."/>
            <person name="Uechi K."/>
            <person name="Horii T."/>
            <person name="Iida T."/>
            <person name="Fujita J."/>
            <person name="Nakamura S."/>
        </authorList>
    </citation>
    <scope>NUCLEOTIDE SEQUENCE [LARGE SCALE GENOMIC DNA]</scope>
    <source>
        <strain evidence="2 3">JCM 30275</strain>
    </source>
</reference>
<feature type="transmembrane region" description="Helical" evidence="1">
    <location>
        <begin position="70"/>
        <end position="91"/>
    </location>
</feature>
<dbReference type="AlphaFoldDB" id="A0A6N4WK96"/>
<feature type="transmembrane region" description="Helical" evidence="1">
    <location>
        <begin position="25"/>
        <end position="58"/>
    </location>
</feature>
<feature type="transmembrane region" description="Helical" evidence="1">
    <location>
        <begin position="128"/>
        <end position="148"/>
    </location>
</feature>
<feature type="transmembrane region" description="Helical" evidence="1">
    <location>
        <begin position="196"/>
        <end position="213"/>
    </location>
</feature>
<keyword evidence="1" id="KW-1133">Transmembrane helix</keyword>
<feature type="transmembrane region" description="Helical" evidence="1">
    <location>
        <begin position="160"/>
        <end position="190"/>
    </location>
</feature>
<protein>
    <recommendedName>
        <fullName evidence="4">O-antigen polymerase</fullName>
    </recommendedName>
</protein>
<evidence type="ECO:0008006" key="4">
    <source>
        <dbReference type="Google" id="ProtNLM"/>
    </source>
</evidence>
<feature type="transmembrane region" description="Helical" evidence="1">
    <location>
        <begin position="103"/>
        <end position="122"/>
    </location>
</feature>